<sequence>MKKIFLTIMAATAIMAGCQKTPVSAVKAGTLEFSMSSSDDSYNDREEGMLDSKSSASGSGVSTKAYDKEAALAAMLVTISNKSGVGEPLQWVYSEMPGVLELTEGQYTISAVSPDSRIAAWDQPVFGGSKEFSIIAGRTSTVELVCGITNVKVSVNCTEEFLKEFSEYSITVRSSEATEDDGFLIWGASEVSEGKEGYFTAADLTVTVQAYRWSDATQQKDPVQARLNVTGVEARDHIILNIDAKATGAVETGSGDGKPFITIDDSMNERDEDILIGGLEEIPVPGGDGGQGGEEPDPEPELPAKPTLEWAANPDFAPMEIKAGMDVNLVVNVPGRIATFVVGVQSSVLEPVVGTSMDLIYDESFIENFGSLLPTGDALLGQTRVDFSLSALVPLIGGLGAAPESEHVFTLNVTDEYGQSLSKALTFVIPAE</sequence>
<dbReference type="InterPro" id="IPR027840">
    <property type="entry name" value="DUF4493"/>
</dbReference>
<protein>
    <submittedName>
        <fullName evidence="2">DUF4493 domain-containing protein</fullName>
    </submittedName>
</protein>
<dbReference type="AlphaFoldDB" id="A0A940IGE4"/>
<feature type="region of interest" description="Disordered" evidence="1">
    <location>
        <begin position="36"/>
        <end position="61"/>
    </location>
</feature>
<dbReference type="PROSITE" id="PS51257">
    <property type="entry name" value="PROKAR_LIPOPROTEIN"/>
    <property type="match status" value="1"/>
</dbReference>
<gene>
    <name evidence="2" type="ORF">IAC07_07590</name>
</gene>
<name>A0A940IGE4_9BACT</name>
<dbReference type="Pfam" id="PF14900">
    <property type="entry name" value="DUF4493"/>
    <property type="match status" value="1"/>
</dbReference>
<feature type="region of interest" description="Disordered" evidence="1">
    <location>
        <begin position="282"/>
        <end position="303"/>
    </location>
</feature>
<reference evidence="2" key="2">
    <citation type="journal article" date="2021" name="PeerJ">
        <title>Extensive microbial diversity within the chicken gut microbiome revealed by metagenomics and culture.</title>
        <authorList>
            <person name="Gilroy R."/>
            <person name="Ravi A."/>
            <person name="Getino M."/>
            <person name="Pursley I."/>
            <person name="Horton D.L."/>
            <person name="Alikhan N.F."/>
            <person name="Baker D."/>
            <person name="Gharbi K."/>
            <person name="Hall N."/>
            <person name="Watson M."/>
            <person name="Adriaenssens E.M."/>
            <person name="Foster-Nyarko E."/>
            <person name="Jarju S."/>
            <person name="Secka A."/>
            <person name="Antonio M."/>
            <person name="Oren A."/>
            <person name="Chaudhuri R.R."/>
            <person name="La Ragione R."/>
            <person name="Hildebrand F."/>
            <person name="Pallen M.J."/>
        </authorList>
    </citation>
    <scope>NUCLEOTIDE SEQUENCE</scope>
    <source>
        <strain evidence="2">F1-3629</strain>
    </source>
</reference>
<feature type="compositionally biased region" description="Low complexity" evidence="1">
    <location>
        <begin position="52"/>
        <end position="61"/>
    </location>
</feature>
<organism evidence="2 3">
    <name type="scientific">Candidatus Cryptobacteroides gallistercoris</name>
    <dbReference type="NCBI Taxonomy" id="2840765"/>
    <lineage>
        <taxon>Bacteria</taxon>
        <taxon>Pseudomonadati</taxon>
        <taxon>Bacteroidota</taxon>
        <taxon>Bacteroidia</taxon>
        <taxon>Bacteroidales</taxon>
        <taxon>Candidatus Cryptobacteroides</taxon>
    </lineage>
</organism>
<accession>A0A940IGE4</accession>
<comment type="caution">
    <text evidence="2">The sequence shown here is derived from an EMBL/GenBank/DDBJ whole genome shotgun (WGS) entry which is preliminary data.</text>
</comment>
<dbReference type="EMBL" id="JADIMJ010000115">
    <property type="protein sequence ID" value="MBO8454566.1"/>
    <property type="molecule type" value="Genomic_DNA"/>
</dbReference>
<dbReference type="Proteomes" id="UP000771749">
    <property type="component" value="Unassembled WGS sequence"/>
</dbReference>
<evidence type="ECO:0000256" key="1">
    <source>
        <dbReference type="SAM" id="MobiDB-lite"/>
    </source>
</evidence>
<proteinExistence type="predicted"/>
<evidence type="ECO:0000313" key="3">
    <source>
        <dbReference type="Proteomes" id="UP000771749"/>
    </source>
</evidence>
<reference evidence="2" key="1">
    <citation type="submission" date="2020-10" db="EMBL/GenBank/DDBJ databases">
        <authorList>
            <person name="Gilroy R."/>
        </authorList>
    </citation>
    <scope>NUCLEOTIDE SEQUENCE</scope>
    <source>
        <strain evidence="2">F1-3629</strain>
    </source>
</reference>
<evidence type="ECO:0000313" key="2">
    <source>
        <dbReference type="EMBL" id="MBO8454566.1"/>
    </source>
</evidence>